<name>A0ACB6ZCV2_THEGA</name>
<dbReference type="EMBL" id="MU118035">
    <property type="protein sequence ID" value="KAF9647364.1"/>
    <property type="molecule type" value="Genomic_DNA"/>
</dbReference>
<reference evidence="1" key="1">
    <citation type="submission" date="2019-10" db="EMBL/GenBank/DDBJ databases">
        <authorList>
            <consortium name="DOE Joint Genome Institute"/>
            <person name="Kuo A."/>
            <person name="Miyauchi S."/>
            <person name="Kiss E."/>
            <person name="Drula E."/>
            <person name="Kohler A."/>
            <person name="Sanchez-Garcia M."/>
            <person name="Andreopoulos B."/>
            <person name="Barry K.W."/>
            <person name="Bonito G."/>
            <person name="Buee M."/>
            <person name="Carver A."/>
            <person name="Chen C."/>
            <person name="Cichocki N."/>
            <person name="Clum A."/>
            <person name="Culley D."/>
            <person name="Crous P.W."/>
            <person name="Fauchery L."/>
            <person name="Girlanda M."/>
            <person name="Hayes R."/>
            <person name="Keri Z."/>
            <person name="Labutti K."/>
            <person name="Lipzen A."/>
            <person name="Lombard V."/>
            <person name="Magnuson J."/>
            <person name="Maillard F."/>
            <person name="Morin E."/>
            <person name="Murat C."/>
            <person name="Nolan M."/>
            <person name="Ohm R."/>
            <person name="Pangilinan J."/>
            <person name="Pereira M."/>
            <person name="Perotto S."/>
            <person name="Peter M."/>
            <person name="Riley R."/>
            <person name="Sitrit Y."/>
            <person name="Stielow B."/>
            <person name="Szollosi G."/>
            <person name="Zifcakova L."/>
            <person name="Stursova M."/>
            <person name="Spatafora J.W."/>
            <person name="Tedersoo L."/>
            <person name="Vaario L.-M."/>
            <person name="Yamada A."/>
            <person name="Yan M."/>
            <person name="Wang P."/>
            <person name="Xu J."/>
            <person name="Bruns T."/>
            <person name="Baldrian P."/>
            <person name="Vilgalys R."/>
            <person name="Henrissat B."/>
            <person name="Grigoriev I.V."/>
            <person name="Hibbett D."/>
            <person name="Nagy L.G."/>
            <person name="Martin F.M."/>
        </authorList>
    </citation>
    <scope>NUCLEOTIDE SEQUENCE</scope>
    <source>
        <strain evidence="1">P2</strain>
    </source>
</reference>
<sequence>MNGKEAKKRYWTWNFENLLYGGKMTTEFRQPPGVIAVKDCLAWAKFTMAFCGAAIKTADSYRSLSVYEEGVGGLKSFVRDGVEGDSDPALLDRITGNMKEVQRVDSQTIVILGQDRQERLEEKMKEDEVRKIKFAKF</sequence>
<dbReference type="Proteomes" id="UP000886501">
    <property type="component" value="Unassembled WGS sequence"/>
</dbReference>
<evidence type="ECO:0000313" key="2">
    <source>
        <dbReference type="Proteomes" id="UP000886501"/>
    </source>
</evidence>
<organism evidence="1 2">
    <name type="scientific">Thelephora ganbajun</name>
    <name type="common">Ganba fungus</name>
    <dbReference type="NCBI Taxonomy" id="370292"/>
    <lineage>
        <taxon>Eukaryota</taxon>
        <taxon>Fungi</taxon>
        <taxon>Dikarya</taxon>
        <taxon>Basidiomycota</taxon>
        <taxon>Agaricomycotina</taxon>
        <taxon>Agaricomycetes</taxon>
        <taxon>Thelephorales</taxon>
        <taxon>Thelephoraceae</taxon>
        <taxon>Thelephora</taxon>
    </lineage>
</organism>
<reference evidence="1" key="2">
    <citation type="journal article" date="2020" name="Nat. Commun.">
        <title>Large-scale genome sequencing of mycorrhizal fungi provides insights into the early evolution of symbiotic traits.</title>
        <authorList>
            <person name="Miyauchi S."/>
            <person name="Kiss E."/>
            <person name="Kuo A."/>
            <person name="Drula E."/>
            <person name="Kohler A."/>
            <person name="Sanchez-Garcia M."/>
            <person name="Morin E."/>
            <person name="Andreopoulos B."/>
            <person name="Barry K.W."/>
            <person name="Bonito G."/>
            <person name="Buee M."/>
            <person name="Carver A."/>
            <person name="Chen C."/>
            <person name="Cichocki N."/>
            <person name="Clum A."/>
            <person name="Culley D."/>
            <person name="Crous P.W."/>
            <person name="Fauchery L."/>
            <person name="Girlanda M."/>
            <person name="Hayes R.D."/>
            <person name="Keri Z."/>
            <person name="LaButti K."/>
            <person name="Lipzen A."/>
            <person name="Lombard V."/>
            <person name="Magnuson J."/>
            <person name="Maillard F."/>
            <person name="Murat C."/>
            <person name="Nolan M."/>
            <person name="Ohm R.A."/>
            <person name="Pangilinan J."/>
            <person name="Pereira M.F."/>
            <person name="Perotto S."/>
            <person name="Peter M."/>
            <person name="Pfister S."/>
            <person name="Riley R."/>
            <person name="Sitrit Y."/>
            <person name="Stielow J.B."/>
            <person name="Szollosi G."/>
            <person name="Zifcakova L."/>
            <person name="Stursova M."/>
            <person name="Spatafora J.W."/>
            <person name="Tedersoo L."/>
            <person name="Vaario L.M."/>
            <person name="Yamada A."/>
            <person name="Yan M."/>
            <person name="Wang P."/>
            <person name="Xu J."/>
            <person name="Bruns T."/>
            <person name="Baldrian P."/>
            <person name="Vilgalys R."/>
            <person name="Dunand C."/>
            <person name="Henrissat B."/>
            <person name="Grigoriev I.V."/>
            <person name="Hibbett D."/>
            <person name="Nagy L.G."/>
            <person name="Martin F.M."/>
        </authorList>
    </citation>
    <scope>NUCLEOTIDE SEQUENCE</scope>
    <source>
        <strain evidence="1">P2</strain>
    </source>
</reference>
<comment type="caution">
    <text evidence="1">The sequence shown here is derived from an EMBL/GenBank/DDBJ whole genome shotgun (WGS) entry which is preliminary data.</text>
</comment>
<evidence type="ECO:0000313" key="1">
    <source>
        <dbReference type="EMBL" id="KAF9647364.1"/>
    </source>
</evidence>
<accession>A0ACB6ZCV2</accession>
<keyword evidence="2" id="KW-1185">Reference proteome</keyword>
<proteinExistence type="predicted"/>
<protein>
    <submittedName>
        <fullName evidence="1">Uncharacterized protein</fullName>
    </submittedName>
</protein>
<gene>
    <name evidence="1" type="ORF">BDM02DRAFT_2704865</name>
</gene>